<accession>A0A6J6XIB9</accession>
<proteinExistence type="predicted"/>
<organism evidence="1">
    <name type="scientific">freshwater metagenome</name>
    <dbReference type="NCBI Taxonomy" id="449393"/>
    <lineage>
        <taxon>unclassified sequences</taxon>
        <taxon>metagenomes</taxon>
        <taxon>ecological metagenomes</taxon>
    </lineage>
</organism>
<sequence length="74" mass="8248">MSDALSMHGHLQTLQGLESRATLAHQNQFELLRARLSKECCHMQLSAHETANAFLWQILDSALDLQTSNGSGRQ</sequence>
<name>A0A6J6XIB9_9ZZZZ</name>
<evidence type="ECO:0000313" key="1">
    <source>
        <dbReference type="EMBL" id="CAB4796971.1"/>
    </source>
</evidence>
<dbReference type="AlphaFoldDB" id="A0A6J6XIB9"/>
<dbReference type="EMBL" id="CAFAAP010000031">
    <property type="protein sequence ID" value="CAB4796971.1"/>
    <property type="molecule type" value="Genomic_DNA"/>
</dbReference>
<reference evidence="1" key="1">
    <citation type="submission" date="2020-05" db="EMBL/GenBank/DDBJ databases">
        <authorList>
            <person name="Chiriac C."/>
            <person name="Salcher M."/>
            <person name="Ghai R."/>
            <person name="Kavagutti S V."/>
        </authorList>
    </citation>
    <scope>NUCLEOTIDE SEQUENCE</scope>
</reference>
<protein>
    <submittedName>
        <fullName evidence="1">Unannotated protein</fullName>
    </submittedName>
</protein>
<gene>
    <name evidence="1" type="ORF">UFOPK3026_00327</name>
</gene>